<organism evidence="1">
    <name type="scientific">viral metagenome</name>
    <dbReference type="NCBI Taxonomy" id="1070528"/>
    <lineage>
        <taxon>unclassified sequences</taxon>
        <taxon>metagenomes</taxon>
        <taxon>organismal metagenomes</taxon>
    </lineage>
</organism>
<dbReference type="AlphaFoldDB" id="A0A6C0LK14"/>
<protein>
    <submittedName>
        <fullName evidence="1">Uncharacterized protein</fullName>
    </submittedName>
</protein>
<name>A0A6C0LK14_9ZZZZ</name>
<proteinExistence type="predicted"/>
<sequence length="486" mass="56184">MSELHAKIDELITLYNNDSYVMSRLETFIMSHLPNSLASASELHKERNERRERLLSSGDIFADQFLANSNVSYCPRIELFVCYDKEHFIPISEDDIQHMLLTQITTNQELVPWKHKLKNSVIKSLKERSPLECIPESATIQFVLNQLYPAVFHTKNAAKHFLTAVGDCIKGEKTNTYIVTSGLRDIMREIETAHYNCFGSTNILANFKLRYHGHSYELTRFFQSKLDSNTLRMPHKLAKHMIDMLCVASHYSDRYGSADNFVNTSNDETLKQICMFSKDLTVEKLAINFKESALYECNDSSVTNKNMLFILKKYLDDHNIPNIVFHEAFSEQLRKLVNFSPQSDSYTDTTSHYLPVVSSFSSFWDTHFKDDYGVAEYEVNEIIQLFIASTTRPPKNVSEEFIIDLLKHIAPEITIEDDKYIFGVSCDLWDKRGEVSDFMIYIGTMEESKTPTHLSALYSLYTSWKSTICMSKNCFEKLVKEIQPDE</sequence>
<reference evidence="1" key="1">
    <citation type="journal article" date="2020" name="Nature">
        <title>Giant virus diversity and host interactions through global metagenomics.</title>
        <authorList>
            <person name="Schulz F."/>
            <person name="Roux S."/>
            <person name="Paez-Espino D."/>
            <person name="Jungbluth S."/>
            <person name="Walsh D.A."/>
            <person name="Denef V.J."/>
            <person name="McMahon K.D."/>
            <person name="Konstantinidis K.T."/>
            <person name="Eloe-Fadrosh E.A."/>
            <person name="Kyrpides N.C."/>
            <person name="Woyke T."/>
        </authorList>
    </citation>
    <scope>NUCLEOTIDE SEQUENCE</scope>
    <source>
        <strain evidence="1">GVMAG-M-3300027833-11</strain>
    </source>
</reference>
<dbReference type="EMBL" id="MN740504">
    <property type="protein sequence ID" value="QHU30238.1"/>
    <property type="molecule type" value="Genomic_DNA"/>
</dbReference>
<accession>A0A6C0LK14</accession>
<evidence type="ECO:0000313" key="1">
    <source>
        <dbReference type="EMBL" id="QHU30238.1"/>
    </source>
</evidence>